<dbReference type="AlphaFoldDB" id="I1C3X0"/>
<dbReference type="Proteomes" id="UP000009138">
    <property type="component" value="Unassembled WGS sequence"/>
</dbReference>
<dbReference type="GeneID" id="93614826"/>
<dbReference type="EMBL" id="CH476736">
    <property type="protein sequence ID" value="EIE83150.1"/>
    <property type="molecule type" value="Genomic_DNA"/>
</dbReference>
<name>I1C3X0_RHIO9</name>
<dbReference type="InParanoid" id="I1C3X0"/>
<evidence type="ECO:0000313" key="1">
    <source>
        <dbReference type="EMBL" id="EIE83150.1"/>
    </source>
</evidence>
<protein>
    <submittedName>
        <fullName evidence="1">Uncharacterized protein</fullName>
    </submittedName>
</protein>
<dbReference type="STRING" id="246409.I1C3X0"/>
<sequence>MYGRSLGFERLPKLSDMHIQTEDYNVINELEYDLKPVARIKFFQPGTKVVRVRHNKHSKMDTNYKPEVFTVVASFPNGTCILADQVGRQLKQRD</sequence>
<dbReference type="VEuPathDB" id="FungiDB:RO3G_07855"/>
<organism evidence="1 2">
    <name type="scientific">Rhizopus delemar (strain RA 99-880 / ATCC MYA-4621 / FGSC 9543 / NRRL 43880)</name>
    <name type="common">Mucormycosis agent</name>
    <name type="synonym">Rhizopus arrhizus var. delemar</name>
    <dbReference type="NCBI Taxonomy" id="246409"/>
    <lineage>
        <taxon>Eukaryota</taxon>
        <taxon>Fungi</taxon>
        <taxon>Fungi incertae sedis</taxon>
        <taxon>Mucoromycota</taxon>
        <taxon>Mucoromycotina</taxon>
        <taxon>Mucoromycetes</taxon>
        <taxon>Mucorales</taxon>
        <taxon>Mucorineae</taxon>
        <taxon>Rhizopodaceae</taxon>
        <taxon>Rhizopus</taxon>
    </lineage>
</organism>
<dbReference type="OrthoDB" id="2286273at2759"/>
<reference evidence="1 2" key="1">
    <citation type="journal article" date="2009" name="PLoS Genet.">
        <title>Genomic analysis of the basal lineage fungus Rhizopus oryzae reveals a whole-genome duplication.</title>
        <authorList>
            <person name="Ma L.-J."/>
            <person name="Ibrahim A.S."/>
            <person name="Skory C."/>
            <person name="Grabherr M.G."/>
            <person name="Burger G."/>
            <person name="Butler M."/>
            <person name="Elias M."/>
            <person name="Idnurm A."/>
            <person name="Lang B.F."/>
            <person name="Sone T."/>
            <person name="Abe A."/>
            <person name="Calvo S.E."/>
            <person name="Corrochano L.M."/>
            <person name="Engels R."/>
            <person name="Fu J."/>
            <person name="Hansberg W."/>
            <person name="Kim J.-M."/>
            <person name="Kodira C.D."/>
            <person name="Koehrsen M.J."/>
            <person name="Liu B."/>
            <person name="Miranda-Saavedra D."/>
            <person name="O'Leary S."/>
            <person name="Ortiz-Castellanos L."/>
            <person name="Poulter R."/>
            <person name="Rodriguez-Romero J."/>
            <person name="Ruiz-Herrera J."/>
            <person name="Shen Y.-Q."/>
            <person name="Zeng Q."/>
            <person name="Galagan J."/>
            <person name="Birren B.W."/>
            <person name="Cuomo C.A."/>
            <person name="Wickes B.L."/>
        </authorList>
    </citation>
    <scope>NUCLEOTIDE SEQUENCE [LARGE SCALE GENOMIC DNA]</scope>
    <source>
        <strain evidence="2">RA 99-880 / ATCC MYA-4621 / FGSC 9543 / NRRL 43880</strain>
    </source>
</reference>
<dbReference type="RefSeq" id="XP_067518546.1">
    <property type="nucleotide sequence ID" value="XM_067662445.1"/>
</dbReference>
<gene>
    <name evidence="1" type="ORF">RO3G_07855</name>
</gene>
<accession>I1C3X0</accession>
<evidence type="ECO:0000313" key="2">
    <source>
        <dbReference type="Proteomes" id="UP000009138"/>
    </source>
</evidence>
<proteinExistence type="predicted"/>
<keyword evidence="2" id="KW-1185">Reference proteome</keyword>